<dbReference type="PANTHER" id="PTHR43245">
    <property type="entry name" value="BIFUNCTIONAL POLYMYXIN RESISTANCE PROTEIN ARNA"/>
    <property type="match status" value="1"/>
</dbReference>
<dbReference type="InterPro" id="IPR001509">
    <property type="entry name" value="Epimerase_deHydtase"/>
</dbReference>
<evidence type="ECO:0000313" key="2">
    <source>
        <dbReference type="EMBL" id="SET79163.1"/>
    </source>
</evidence>
<dbReference type="RefSeq" id="WP_074650115.1">
    <property type="nucleotide sequence ID" value="NZ_FOIL01000044.1"/>
</dbReference>
<keyword evidence="3" id="KW-1185">Reference proteome</keyword>
<dbReference type="EMBL" id="FOIL01000044">
    <property type="protein sequence ID" value="SET79163.1"/>
    <property type="molecule type" value="Genomic_DNA"/>
</dbReference>
<dbReference type="Pfam" id="PF01370">
    <property type="entry name" value="Epimerase"/>
    <property type="match status" value="1"/>
</dbReference>
<protein>
    <submittedName>
        <fullName evidence="2">Nucleoside-diphosphate-sugar epimerase</fullName>
    </submittedName>
</protein>
<proteinExistence type="predicted"/>
<dbReference type="SUPFAM" id="SSF51735">
    <property type="entry name" value="NAD(P)-binding Rossmann-fold domains"/>
    <property type="match status" value="1"/>
</dbReference>
<name>A0A1I0H6B4_9FIRM</name>
<dbReference type="PANTHER" id="PTHR43245:SF13">
    <property type="entry name" value="UDP-D-APIOSE_UDP-D-XYLOSE SYNTHASE 2"/>
    <property type="match status" value="1"/>
</dbReference>
<dbReference type="STRING" id="1526.SAMN02910262_01921"/>
<dbReference type="AlphaFoldDB" id="A0A1I0H6B4"/>
<evidence type="ECO:0000259" key="1">
    <source>
        <dbReference type="Pfam" id="PF01370"/>
    </source>
</evidence>
<accession>A0A1I0H6B4</accession>
<dbReference type="InterPro" id="IPR036291">
    <property type="entry name" value="NAD(P)-bd_dom_sf"/>
</dbReference>
<gene>
    <name evidence="2" type="ORF">SAMN04487771_104416</name>
</gene>
<dbReference type="InterPro" id="IPR050177">
    <property type="entry name" value="Lipid_A_modif_metabolic_enz"/>
</dbReference>
<organism evidence="2 3">
    <name type="scientific">[Clostridium] aminophilum</name>
    <dbReference type="NCBI Taxonomy" id="1526"/>
    <lineage>
        <taxon>Bacteria</taxon>
        <taxon>Bacillati</taxon>
        <taxon>Bacillota</taxon>
        <taxon>Clostridia</taxon>
        <taxon>Lachnospirales</taxon>
        <taxon>Lachnospiraceae</taxon>
    </lineage>
</organism>
<dbReference type="OrthoDB" id="9789543at2"/>
<sequence length="312" mass="34782">MRIAATGATSFVGIAAVKELLRRGHEVTAILREGSAKRDLLRIDGEFPEKLTILELDLTKVSELPELIKEPVDVFLHMGWLGAGSDSRKDPEIQKRSAEIAMDAVRAAGKLGCRRFVFTGSQAEYGLHQERITEETECRPKSPYGEQKLYVREHAPALCGELGMDYAHARIFSTYGPGDHPWSLISGCIDKFRADDLMEMTSCTQTWNFLYIDDCGRAIADLCEYEGSLAEHGCVYNLGGPMEETGELKNFVKMLRDAVGSGTAVFGIHPYNAEGIVNLDPDITKMREVLGWEPAVHFEEGIRRILRKHCKC</sequence>
<dbReference type="eggNOG" id="COG0451">
    <property type="taxonomic scope" value="Bacteria"/>
</dbReference>
<feature type="domain" description="NAD-dependent epimerase/dehydratase" evidence="1">
    <location>
        <begin position="6"/>
        <end position="239"/>
    </location>
</feature>
<dbReference type="Proteomes" id="UP000199820">
    <property type="component" value="Unassembled WGS sequence"/>
</dbReference>
<evidence type="ECO:0000313" key="3">
    <source>
        <dbReference type="Proteomes" id="UP000199820"/>
    </source>
</evidence>
<reference evidence="2 3" key="1">
    <citation type="submission" date="2016-10" db="EMBL/GenBank/DDBJ databases">
        <authorList>
            <person name="de Groot N.N."/>
        </authorList>
    </citation>
    <scope>NUCLEOTIDE SEQUENCE [LARGE SCALE GENOMIC DNA]</scope>
    <source>
        <strain evidence="2 3">KH1P1</strain>
    </source>
</reference>
<dbReference type="Gene3D" id="3.40.50.720">
    <property type="entry name" value="NAD(P)-binding Rossmann-like Domain"/>
    <property type="match status" value="1"/>
</dbReference>